<keyword evidence="4 6" id="KW-0975">Bacterial flagellum</keyword>
<evidence type="ECO:0000256" key="5">
    <source>
        <dbReference type="ARBA" id="ARBA00025933"/>
    </source>
</evidence>
<proteinExistence type="inferred from homology"/>
<sequence>MSLLKIFDVAGSGMAAQSARLNTTASNMANADSVSGSEATAYRARQPMFAAVQRQVDGQMENEGVRTLGVTESQAPVQSRYEPGNPMADTNGYVYSSNVNPVDELVNMISASRSYQNNVEVMNSAKQLMQKTLDLGK</sequence>
<evidence type="ECO:0000256" key="4">
    <source>
        <dbReference type="ARBA" id="ARBA00023143"/>
    </source>
</evidence>
<keyword evidence="9" id="KW-0282">Flagellum</keyword>
<dbReference type="InterPro" id="IPR019776">
    <property type="entry name" value="Flagellar_basal_body_rod_CS"/>
</dbReference>
<evidence type="ECO:0000256" key="2">
    <source>
        <dbReference type="ARBA" id="ARBA00009677"/>
    </source>
</evidence>
<comment type="subcellular location">
    <subcellularLocation>
        <location evidence="1 6">Bacterial flagellum basal body</location>
    </subcellularLocation>
</comment>
<accession>A0ABT6BAG6</accession>
<evidence type="ECO:0000259" key="7">
    <source>
        <dbReference type="Pfam" id="PF00460"/>
    </source>
</evidence>
<organism evidence="9 10">
    <name type="scientific">Luteibacter sahnii</name>
    <dbReference type="NCBI Taxonomy" id="3021977"/>
    <lineage>
        <taxon>Bacteria</taxon>
        <taxon>Pseudomonadati</taxon>
        <taxon>Pseudomonadota</taxon>
        <taxon>Gammaproteobacteria</taxon>
        <taxon>Lysobacterales</taxon>
        <taxon>Rhodanobacteraceae</taxon>
        <taxon>Luteibacter</taxon>
    </lineage>
</organism>
<dbReference type="Proteomes" id="UP001528850">
    <property type="component" value="Unassembled WGS sequence"/>
</dbReference>
<comment type="caution">
    <text evidence="9">The sequence shown here is derived from an EMBL/GenBank/DDBJ whole genome shotgun (WGS) entry which is preliminary data.</text>
</comment>
<dbReference type="PANTHER" id="PTHR30435:SF2">
    <property type="entry name" value="FLAGELLAR BASAL-BODY ROD PROTEIN FLGC"/>
    <property type="match status" value="1"/>
</dbReference>
<gene>
    <name evidence="9" type="primary">flgC</name>
    <name evidence="9" type="ORF">P3W24_09180</name>
</gene>
<evidence type="ECO:0000256" key="3">
    <source>
        <dbReference type="ARBA" id="ARBA00017941"/>
    </source>
</evidence>
<protein>
    <recommendedName>
        <fullName evidence="3 6">Flagellar basal-body rod protein FlgC</fullName>
    </recommendedName>
</protein>
<dbReference type="InterPro" id="IPR001444">
    <property type="entry name" value="Flag_bb_rod_N"/>
</dbReference>
<feature type="domain" description="Flagellar basal-body/hook protein C-terminal" evidence="8">
    <location>
        <begin position="91"/>
        <end position="135"/>
    </location>
</feature>
<dbReference type="EMBL" id="JARJJS010000002">
    <property type="protein sequence ID" value="MDF4025133.1"/>
    <property type="molecule type" value="Genomic_DNA"/>
</dbReference>
<dbReference type="InterPro" id="IPR010930">
    <property type="entry name" value="Flg_bb/hook_C_dom"/>
</dbReference>
<dbReference type="Pfam" id="PF06429">
    <property type="entry name" value="Flg_bbr_C"/>
    <property type="match status" value="1"/>
</dbReference>
<evidence type="ECO:0000313" key="10">
    <source>
        <dbReference type="Proteomes" id="UP001528850"/>
    </source>
</evidence>
<comment type="subunit">
    <text evidence="5 6">The basal body constitutes a major portion of the flagellar organelle and consists of four rings (L,P,S, and M) mounted on a central rod. The rod consists of about 26 subunits of FlgG in the distal portion, and FlgB, FlgC and FlgF are thought to build up the proximal portion of the rod with about 6 subunits each.</text>
</comment>
<dbReference type="NCBIfam" id="TIGR01395">
    <property type="entry name" value="FlgC"/>
    <property type="match status" value="1"/>
</dbReference>
<dbReference type="RefSeq" id="WP_320549644.1">
    <property type="nucleotide sequence ID" value="NZ_JAQLOK010000001.1"/>
</dbReference>
<feature type="domain" description="Flagellar basal body rod protein N-terminal" evidence="7">
    <location>
        <begin position="8"/>
        <end position="36"/>
    </location>
</feature>
<comment type="similarity">
    <text evidence="2">Belongs to the flagella basal body rod proteins family.</text>
</comment>
<evidence type="ECO:0000313" key="9">
    <source>
        <dbReference type="EMBL" id="MDF4025133.1"/>
    </source>
</evidence>
<dbReference type="PROSITE" id="PS00588">
    <property type="entry name" value="FLAGELLA_BB_ROD"/>
    <property type="match status" value="1"/>
</dbReference>
<evidence type="ECO:0000259" key="8">
    <source>
        <dbReference type="Pfam" id="PF06429"/>
    </source>
</evidence>
<dbReference type="PANTHER" id="PTHR30435">
    <property type="entry name" value="FLAGELLAR PROTEIN"/>
    <property type="match status" value="1"/>
</dbReference>
<dbReference type="InterPro" id="IPR006299">
    <property type="entry name" value="FlgC"/>
</dbReference>
<evidence type="ECO:0000256" key="6">
    <source>
        <dbReference type="RuleBase" id="RU362062"/>
    </source>
</evidence>
<keyword evidence="10" id="KW-1185">Reference proteome</keyword>
<name>A0ABT6BAG6_9GAMM</name>
<reference evidence="9 10" key="1">
    <citation type="journal article" date="2024" name="Curr. Microbiol.">
        <title>Luteibacter sahnii sp. nov., A Novel Yellow-Colored Xanthomonadin Pigment Producing Probiotic Bacterium from Healthy Rice Seed Microbiome.</title>
        <authorList>
            <person name="Jaiswal G."/>
            <person name="Rana R."/>
            <person name="Nayak P.K."/>
            <person name="Chouhan R."/>
            <person name="Gandhi S.G."/>
            <person name="Patel H.K."/>
            <person name="Patil P.B."/>
        </authorList>
    </citation>
    <scope>NUCLEOTIDE SEQUENCE [LARGE SCALE GENOMIC DNA]</scope>
    <source>
        <strain evidence="9 10">PPL201</strain>
    </source>
</reference>
<keyword evidence="9" id="KW-0966">Cell projection</keyword>
<evidence type="ECO:0000256" key="1">
    <source>
        <dbReference type="ARBA" id="ARBA00004117"/>
    </source>
</evidence>
<keyword evidence="9" id="KW-0969">Cilium</keyword>
<dbReference type="Pfam" id="PF00460">
    <property type="entry name" value="Flg_bb_rod"/>
    <property type="match status" value="1"/>
</dbReference>